<keyword evidence="1" id="KW-0472">Membrane</keyword>
<feature type="transmembrane region" description="Helical" evidence="1">
    <location>
        <begin position="245"/>
        <end position="266"/>
    </location>
</feature>
<proteinExistence type="predicted"/>
<evidence type="ECO:0000313" key="2">
    <source>
        <dbReference type="EMBL" id="XDQ73200.1"/>
    </source>
</evidence>
<evidence type="ECO:0000256" key="1">
    <source>
        <dbReference type="SAM" id="Phobius"/>
    </source>
</evidence>
<feature type="transmembrane region" description="Helical" evidence="1">
    <location>
        <begin position="75"/>
        <end position="94"/>
    </location>
</feature>
<feature type="transmembrane region" description="Helical" evidence="1">
    <location>
        <begin position="505"/>
        <end position="525"/>
    </location>
</feature>
<dbReference type="RefSeq" id="WP_369145803.1">
    <property type="nucleotide sequence ID" value="NZ_CP163444.1"/>
</dbReference>
<name>A0AB39SXU7_9ACTN</name>
<feature type="transmembrane region" description="Helical" evidence="1">
    <location>
        <begin position="471"/>
        <end position="499"/>
    </location>
</feature>
<feature type="transmembrane region" description="Helical" evidence="1">
    <location>
        <begin position="41"/>
        <end position="63"/>
    </location>
</feature>
<feature type="transmembrane region" description="Helical" evidence="1">
    <location>
        <begin position="115"/>
        <end position="141"/>
    </location>
</feature>
<feature type="transmembrane region" description="Helical" evidence="1">
    <location>
        <begin position="328"/>
        <end position="346"/>
    </location>
</feature>
<feature type="transmembrane region" description="Helical" evidence="1">
    <location>
        <begin position="187"/>
        <end position="206"/>
    </location>
</feature>
<protein>
    <submittedName>
        <fullName evidence="2">Transporter</fullName>
    </submittedName>
</protein>
<keyword evidence="1" id="KW-1133">Transmembrane helix</keyword>
<gene>
    <name evidence="2" type="ORF">AB5J54_23045</name>
</gene>
<feature type="transmembrane region" description="Helical" evidence="1">
    <location>
        <begin position="147"/>
        <end position="167"/>
    </location>
</feature>
<dbReference type="AlphaFoldDB" id="A0AB39SXU7"/>
<reference evidence="2" key="1">
    <citation type="submission" date="2024-07" db="EMBL/GenBank/DDBJ databases">
        <authorList>
            <person name="Yu S.T."/>
        </authorList>
    </citation>
    <scope>NUCLEOTIDE SEQUENCE</scope>
    <source>
        <strain evidence="2">R44</strain>
    </source>
</reference>
<dbReference type="EMBL" id="CP163444">
    <property type="protein sequence ID" value="XDQ73200.1"/>
    <property type="molecule type" value="Genomic_DNA"/>
</dbReference>
<feature type="transmembrane region" description="Helical" evidence="1">
    <location>
        <begin position="400"/>
        <end position="420"/>
    </location>
</feature>
<sequence>MSAATSPVPTATAPVPSLTSVFVRLKLSLLKNGLRQSGGRTAAYILSIVFGALFAAGIVLTFVLMRGNADADTVAILLIGALALAWTVMPLFIPSGDETLDPSRLVMLPLQPRPLVRALLVASLVGVGPVLTLVLALGAVLSVAHGAAGTVLAVLAVPLAAVTCVALSRAVAAANVRLLTSRKGRDLALLSGLVIAVGMQFVNFAAQRLGQAGGLESLEPATAVVGWLPPAAAIGAVDAASQGDYAVAAARLLLTAAALVGLLYWWQRSLVRLMVEPDGSTIGAAPDAGAQDKSAGSGLLARILPAGRTGTVMERALRYIWRDPKTKAAWVTSLAIGLIVPLFNAFQGAGSVYFACFASGMLGMLMYNQFGQDSSAFWMVAQTISTAADAYAELRARAMALLMITLPFTVLVTALTAGVLGDWAKLPEALGLSLGLLGAMVGTGAVTSASFPYSIPQDSGYKNVAPGQGGLAWMSIMGGMLAAGVLCSPLIGATIYLHVSDRQSLLWLLLPAGLLYGALLVLAGLKLAAPRTAKRLPEILASVSKG</sequence>
<organism evidence="2">
    <name type="scientific">Streptomyces sp. R44</name>
    <dbReference type="NCBI Taxonomy" id="3238633"/>
    <lineage>
        <taxon>Bacteria</taxon>
        <taxon>Bacillati</taxon>
        <taxon>Actinomycetota</taxon>
        <taxon>Actinomycetes</taxon>
        <taxon>Kitasatosporales</taxon>
        <taxon>Streptomycetaceae</taxon>
        <taxon>Streptomyces</taxon>
    </lineage>
</organism>
<keyword evidence="1" id="KW-0812">Transmembrane</keyword>
<accession>A0AB39SXU7</accession>
<feature type="transmembrane region" description="Helical" evidence="1">
    <location>
        <begin position="432"/>
        <end position="451"/>
    </location>
</feature>
<feature type="transmembrane region" description="Helical" evidence="1">
    <location>
        <begin position="352"/>
        <end position="370"/>
    </location>
</feature>